<organism evidence="1 2">
    <name type="scientific">Leptospira borgpetersenii str. Brem 328</name>
    <dbReference type="NCBI Taxonomy" id="1049780"/>
    <lineage>
        <taxon>Bacteria</taxon>
        <taxon>Pseudomonadati</taxon>
        <taxon>Spirochaetota</taxon>
        <taxon>Spirochaetia</taxon>
        <taxon>Leptospirales</taxon>
        <taxon>Leptospiraceae</taxon>
        <taxon>Leptospira</taxon>
    </lineage>
</organism>
<dbReference type="Proteomes" id="UP000012166">
    <property type="component" value="Unassembled WGS sequence"/>
</dbReference>
<protein>
    <submittedName>
        <fullName evidence="1">Uncharacterized protein</fullName>
    </submittedName>
</protein>
<evidence type="ECO:0000313" key="1">
    <source>
        <dbReference type="EMBL" id="EMN19217.1"/>
    </source>
</evidence>
<gene>
    <name evidence="1" type="ORF">LEP1GSC056_1915</name>
</gene>
<reference evidence="1 2" key="1">
    <citation type="submission" date="2013-01" db="EMBL/GenBank/DDBJ databases">
        <authorList>
            <person name="Harkins D.M."/>
            <person name="Durkin A.S."/>
            <person name="Brinkac L.M."/>
            <person name="Haft D.H."/>
            <person name="Selengut J.D."/>
            <person name="Sanka R."/>
            <person name="DePew J."/>
            <person name="Purushe J."/>
            <person name="Hartskeerl R.A."/>
            <person name="Ahmed A."/>
            <person name="van der Linden H."/>
            <person name="Goris M.G.A."/>
            <person name="Vinetz J.M."/>
            <person name="Sutton G.G."/>
            <person name="Nierman W.C."/>
            <person name="Fouts D.E."/>
        </authorList>
    </citation>
    <scope>NUCLEOTIDE SEQUENCE [LARGE SCALE GENOMIC DNA]</scope>
    <source>
        <strain evidence="1 2">Brem 328</strain>
    </source>
</reference>
<dbReference type="EMBL" id="AHMS02000005">
    <property type="protein sequence ID" value="EMN19217.1"/>
    <property type="molecule type" value="Genomic_DNA"/>
</dbReference>
<evidence type="ECO:0000313" key="2">
    <source>
        <dbReference type="Proteomes" id="UP000012166"/>
    </source>
</evidence>
<proteinExistence type="predicted"/>
<comment type="caution">
    <text evidence="1">The sequence shown here is derived from an EMBL/GenBank/DDBJ whole genome shotgun (WGS) entry which is preliminary data.</text>
</comment>
<sequence length="49" mass="6037">MEICNAILIRWDKTITRKRCRKSNGDFFHLFQNKKVKTDFSSYRQSRRI</sequence>
<name>A0ABC9SNC2_LEPBO</name>
<dbReference type="AlphaFoldDB" id="A0ABC9SNC2"/>
<accession>A0ABC9SNC2</accession>